<keyword evidence="2" id="KW-0732">Signal</keyword>
<dbReference type="Pfam" id="PF00059">
    <property type="entry name" value="Lectin_C"/>
    <property type="match status" value="1"/>
</dbReference>
<dbReference type="PROSITE" id="PS50041">
    <property type="entry name" value="C_TYPE_LECTIN_2"/>
    <property type="match status" value="1"/>
</dbReference>
<dbReference type="InterPro" id="IPR001304">
    <property type="entry name" value="C-type_lectin-like"/>
</dbReference>
<keyword evidence="5" id="KW-1185">Reference proteome</keyword>
<keyword evidence="1" id="KW-1015">Disulfide bond</keyword>
<evidence type="ECO:0000259" key="3">
    <source>
        <dbReference type="PROSITE" id="PS50041"/>
    </source>
</evidence>
<proteinExistence type="predicted"/>
<reference evidence="4" key="1">
    <citation type="submission" date="2022-11" db="UniProtKB">
        <authorList>
            <consortium name="EnsemblMetazoa"/>
        </authorList>
    </citation>
    <scope>IDENTIFICATION</scope>
</reference>
<name>A0A914BA16_PATMI</name>
<organism evidence="4 5">
    <name type="scientific">Patiria miniata</name>
    <name type="common">Bat star</name>
    <name type="synonym">Asterina miniata</name>
    <dbReference type="NCBI Taxonomy" id="46514"/>
    <lineage>
        <taxon>Eukaryota</taxon>
        <taxon>Metazoa</taxon>
        <taxon>Echinodermata</taxon>
        <taxon>Eleutherozoa</taxon>
        <taxon>Asterozoa</taxon>
        <taxon>Asteroidea</taxon>
        <taxon>Valvatacea</taxon>
        <taxon>Valvatida</taxon>
        <taxon>Asterinidae</taxon>
        <taxon>Patiria</taxon>
    </lineage>
</organism>
<dbReference type="AlphaFoldDB" id="A0A914BA16"/>
<feature type="domain" description="C-type lectin" evidence="3">
    <location>
        <begin position="35"/>
        <end position="156"/>
    </location>
</feature>
<dbReference type="InterPro" id="IPR016187">
    <property type="entry name" value="CTDL_fold"/>
</dbReference>
<dbReference type="SMART" id="SM00034">
    <property type="entry name" value="CLECT"/>
    <property type="match status" value="1"/>
</dbReference>
<sequence>MGRYLLALVCFLAVGLSSVQAAVTPYCCPHYWTLRGNRCYRFIGKAMDWHSAQGHCKGLDHKANLVSLNTAGEEDFILHMWAEKGSRYDRLWVGFNDLDWEGHYKWVGINKPLDYTNWLREQPNNYGHSQDCGAIHTISGYWNDETCTRKYAFICERPRPGA</sequence>
<dbReference type="InterPro" id="IPR016186">
    <property type="entry name" value="C-type_lectin-like/link_sf"/>
</dbReference>
<feature type="chain" id="PRO_5037480291" description="C-type lectin domain-containing protein" evidence="2">
    <location>
        <begin position="22"/>
        <end position="162"/>
    </location>
</feature>
<dbReference type="InterPro" id="IPR018378">
    <property type="entry name" value="C-type_lectin_CS"/>
</dbReference>
<evidence type="ECO:0000313" key="5">
    <source>
        <dbReference type="Proteomes" id="UP000887568"/>
    </source>
</evidence>
<dbReference type="Gene3D" id="3.10.100.10">
    <property type="entry name" value="Mannose-Binding Protein A, subunit A"/>
    <property type="match status" value="1"/>
</dbReference>
<dbReference type="OMA" id="GINDYKW"/>
<dbReference type="RefSeq" id="XP_038072839.1">
    <property type="nucleotide sequence ID" value="XM_038216911.1"/>
</dbReference>
<dbReference type="EnsemblMetazoa" id="XM_038216911.1">
    <property type="protein sequence ID" value="XP_038072839.1"/>
    <property type="gene ID" value="LOC119741191"/>
</dbReference>
<dbReference type="PANTHER" id="PTHR22803">
    <property type="entry name" value="MANNOSE, PHOSPHOLIPASE, LECTIN RECEPTOR RELATED"/>
    <property type="match status" value="1"/>
</dbReference>
<dbReference type="InterPro" id="IPR050111">
    <property type="entry name" value="C-type_lectin/snaclec_domain"/>
</dbReference>
<evidence type="ECO:0000256" key="2">
    <source>
        <dbReference type="SAM" id="SignalP"/>
    </source>
</evidence>
<dbReference type="OrthoDB" id="418245at2759"/>
<feature type="signal peptide" evidence="2">
    <location>
        <begin position="1"/>
        <end position="21"/>
    </location>
</feature>
<dbReference type="GeneID" id="119741191"/>
<accession>A0A914BA16</accession>
<dbReference type="PROSITE" id="PS00615">
    <property type="entry name" value="C_TYPE_LECTIN_1"/>
    <property type="match status" value="1"/>
</dbReference>
<evidence type="ECO:0000313" key="4">
    <source>
        <dbReference type="EnsemblMetazoa" id="XP_038072839.1"/>
    </source>
</evidence>
<evidence type="ECO:0000256" key="1">
    <source>
        <dbReference type="ARBA" id="ARBA00023157"/>
    </source>
</evidence>
<dbReference type="Proteomes" id="UP000887568">
    <property type="component" value="Unplaced"/>
</dbReference>
<protein>
    <recommendedName>
        <fullName evidence="3">C-type lectin domain-containing protein</fullName>
    </recommendedName>
</protein>
<dbReference type="SUPFAM" id="SSF56436">
    <property type="entry name" value="C-type lectin-like"/>
    <property type="match status" value="1"/>
</dbReference>